<keyword evidence="3" id="KW-1185">Reference proteome</keyword>
<gene>
    <name evidence="2" type="ORF">BSZ32_16180</name>
</gene>
<evidence type="ECO:0000313" key="2">
    <source>
        <dbReference type="EMBL" id="PQJ29869.1"/>
    </source>
</evidence>
<evidence type="ECO:0000313" key="3">
    <source>
        <dbReference type="Proteomes" id="UP000239907"/>
    </source>
</evidence>
<dbReference type="Proteomes" id="UP000239907">
    <property type="component" value="Unassembled WGS sequence"/>
</dbReference>
<dbReference type="CDD" id="cd02440">
    <property type="entry name" value="AdoMet_MTases"/>
    <property type="match status" value="1"/>
</dbReference>
<comment type="caution">
    <text evidence="2">The sequence shown here is derived from an EMBL/GenBank/DDBJ whole genome shotgun (WGS) entry which is preliminary data.</text>
</comment>
<dbReference type="SUPFAM" id="SSF53335">
    <property type="entry name" value="S-adenosyl-L-methionine-dependent methyltransferases"/>
    <property type="match status" value="1"/>
</dbReference>
<dbReference type="Gene3D" id="3.40.50.150">
    <property type="entry name" value="Vaccinia Virus protein VP39"/>
    <property type="match status" value="1"/>
</dbReference>
<dbReference type="AlphaFoldDB" id="A0A2S7U4B8"/>
<dbReference type="OrthoDB" id="9804312at2"/>
<dbReference type="Pfam" id="PF13649">
    <property type="entry name" value="Methyltransf_25"/>
    <property type="match status" value="1"/>
</dbReference>
<sequence>MYKDLEARLHDLFWKNEPDADESPLLEKFLKKHPGKALELGCGSGRLLLPLLKKGFDIDGVEISADMVNLLQHEAQKRKLSPQVYLSDISHFQTTEKYDALAIPAFTLQLFPREKVLQTLVKLRQLARQEAGIYITVFIPWSEILDELEPGVWHPDKEATLPDGTIARCKTRHHIDRTSQTLSRDHHYTVSDKSNATLEEQHVHQDLEWYLLPELKLMLHQSGWNFSAYDADFSIGNNDSDASLLTLYASAV</sequence>
<dbReference type="Gene3D" id="2.20.25.110">
    <property type="entry name" value="S-adenosyl-L-methionine-dependent methyltransferases"/>
    <property type="match status" value="1"/>
</dbReference>
<organism evidence="2 3">
    <name type="scientific">Rubritalea profundi</name>
    <dbReference type="NCBI Taxonomy" id="1658618"/>
    <lineage>
        <taxon>Bacteria</taxon>
        <taxon>Pseudomonadati</taxon>
        <taxon>Verrucomicrobiota</taxon>
        <taxon>Verrucomicrobiia</taxon>
        <taxon>Verrucomicrobiales</taxon>
        <taxon>Rubritaleaceae</taxon>
        <taxon>Rubritalea</taxon>
    </lineage>
</organism>
<reference evidence="2 3" key="1">
    <citation type="submission" date="2016-12" db="EMBL/GenBank/DDBJ databases">
        <title>Study of bacterial adaptation to deep sea.</title>
        <authorList>
            <person name="Song J."/>
            <person name="Yoshizawa S."/>
            <person name="Kogure K."/>
        </authorList>
    </citation>
    <scope>NUCLEOTIDE SEQUENCE [LARGE SCALE GENOMIC DNA]</scope>
    <source>
        <strain evidence="2 3">SAORIC-165</strain>
    </source>
</reference>
<protein>
    <recommendedName>
        <fullName evidence="1">Methyltransferase domain-containing protein</fullName>
    </recommendedName>
</protein>
<accession>A0A2S7U4B8</accession>
<evidence type="ECO:0000259" key="1">
    <source>
        <dbReference type="Pfam" id="PF13649"/>
    </source>
</evidence>
<dbReference type="InterPro" id="IPR029063">
    <property type="entry name" value="SAM-dependent_MTases_sf"/>
</dbReference>
<proteinExistence type="predicted"/>
<dbReference type="InterPro" id="IPR041698">
    <property type="entry name" value="Methyltransf_25"/>
</dbReference>
<dbReference type="EMBL" id="MQWA01000001">
    <property type="protein sequence ID" value="PQJ29869.1"/>
    <property type="molecule type" value="Genomic_DNA"/>
</dbReference>
<dbReference type="RefSeq" id="WP_105044382.1">
    <property type="nucleotide sequence ID" value="NZ_MQWA01000001.1"/>
</dbReference>
<feature type="domain" description="Methyltransferase" evidence="1">
    <location>
        <begin position="38"/>
        <end position="127"/>
    </location>
</feature>
<name>A0A2S7U4B8_9BACT</name>